<proteinExistence type="predicted"/>
<organism evidence="2 3">
    <name type="scientific">Dyadobacter fermentans (strain ATCC 700827 / DSM 18053 / CIP 107007 / KCTC 52180 / NS114)</name>
    <dbReference type="NCBI Taxonomy" id="471854"/>
    <lineage>
        <taxon>Bacteria</taxon>
        <taxon>Pseudomonadati</taxon>
        <taxon>Bacteroidota</taxon>
        <taxon>Cytophagia</taxon>
        <taxon>Cytophagales</taxon>
        <taxon>Spirosomataceae</taxon>
        <taxon>Dyadobacter</taxon>
    </lineage>
</organism>
<dbReference type="OrthoDB" id="959161at2"/>
<dbReference type="HOGENOM" id="CLU_1774448_0_0_10"/>
<feature type="transmembrane region" description="Helical" evidence="1">
    <location>
        <begin position="119"/>
        <end position="141"/>
    </location>
</feature>
<feature type="transmembrane region" description="Helical" evidence="1">
    <location>
        <begin position="76"/>
        <end position="99"/>
    </location>
</feature>
<name>C6W768_DYAFD</name>
<keyword evidence="1" id="KW-1133">Transmembrane helix</keyword>
<dbReference type="Proteomes" id="UP000002011">
    <property type="component" value="Chromosome"/>
</dbReference>
<gene>
    <name evidence="2" type="ordered locus">Dfer_1431</name>
</gene>
<keyword evidence="1" id="KW-0812">Transmembrane</keyword>
<dbReference type="RefSeq" id="WP_015810931.1">
    <property type="nucleotide sequence ID" value="NC_013037.1"/>
</dbReference>
<protein>
    <submittedName>
        <fullName evidence="2">Uncharacterized protein</fullName>
    </submittedName>
</protein>
<accession>C6W768</accession>
<dbReference type="EMBL" id="CP001619">
    <property type="protein sequence ID" value="ACT92677.1"/>
    <property type="molecule type" value="Genomic_DNA"/>
</dbReference>
<keyword evidence="3" id="KW-1185">Reference proteome</keyword>
<sequence length="146" mass="16144">MRNNLITGKPWLPLLLTCSIVALIAWIRRGLVADVQLYDTYFVFEIHLLAGILITIMLVTSLLYRLTSRRNGLRQLTAAHVLGTIGLAIYIVSSAGHAPEQANITMSFAEYKAWQDANARFAMALVALGSVQMLFVANLIAKWVKG</sequence>
<dbReference type="AlphaFoldDB" id="C6W768"/>
<dbReference type="KEGG" id="dfe:Dfer_1431"/>
<feature type="transmembrane region" description="Helical" evidence="1">
    <location>
        <begin position="12"/>
        <end position="29"/>
    </location>
</feature>
<evidence type="ECO:0000313" key="3">
    <source>
        <dbReference type="Proteomes" id="UP000002011"/>
    </source>
</evidence>
<evidence type="ECO:0000256" key="1">
    <source>
        <dbReference type="SAM" id="Phobius"/>
    </source>
</evidence>
<keyword evidence="1" id="KW-0472">Membrane</keyword>
<feature type="transmembrane region" description="Helical" evidence="1">
    <location>
        <begin position="41"/>
        <end position="64"/>
    </location>
</feature>
<reference evidence="2 3" key="1">
    <citation type="journal article" date="2009" name="Stand. Genomic Sci.">
        <title>Complete genome sequence of Dyadobacter fermentans type strain (NS114).</title>
        <authorList>
            <person name="Lang E."/>
            <person name="Lapidus A."/>
            <person name="Chertkov O."/>
            <person name="Brettin T."/>
            <person name="Detter J.C."/>
            <person name="Han C."/>
            <person name="Copeland A."/>
            <person name="Glavina Del Rio T."/>
            <person name="Nolan M."/>
            <person name="Chen F."/>
            <person name="Lucas S."/>
            <person name="Tice H."/>
            <person name="Cheng J.F."/>
            <person name="Land M."/>
            <person name="Hauser L."/>
            <person name="Chang Y.J."/>
            <person name="Jeffries C.D."/>
            <person name="Kopitz M."/>
            <person name="Bruce D."/>
            <person name="Goodwin L."/>
            <person name="Pitluck S."/>
            <person name="Ovchinnikova G."/>
            <person name="Pati A."/>
            <person name="Ivanova N."/>
            <person name="Mavrommatis K."/>
            <person name="Chen A."/>
            <person name="Palaniappan K."/>
            <person name="Chain P."/>
            <person name="Bristow J."/>
            <person name="Eisen J.A."/>
            <person name="Markowitz V."/>
            <person name="Hugenholtz P."/>
            <person name="Goker M."/>
            <person name="Rohde M."/>
            <person name="Kyrpides N.C."/>
            <person name="Klenk H.P."/>
        </authorList>
    </citation>
    <scope>NUCLEOTIDE SEQUENCE [LARGE SCALE GENOMIC DNA]</scope>
    <source>
        <strain evidence="3">ATCC 700827 / DSM 18053 / CIP 107007 / KCTC 52180 / NS114</strain>
    </source>
</reference>
<evidence type="ECO:0000313" key="2">
    <source>
        <dbReference type="EMBL" id="ACT92677.1"/>
    </source>
</evidence>